<evidence type="ECO:0000256" key="1">
    <source>
        <dbReference type="ARBA" id="ARBA00010126"/>
    </source>
</evidence>
<gene>
    <name evidence="5" type="ORF">NDN08_004358</name>
</gene>
<comment type="caution">
    <text evidence="5">The sequence shown here is derived from an EMBL/GenBank/DDBJ whole genome shotgun (WGS) entry which is preliminary data.</text>
</comment>
<feature type="compositionally biased region" description="Basic and acidic residues" evidence="3">
    <location>
        <begin position="189"/>
        <end position="199"/>
    </location>
</feature>
<feature type="compositionally biased region" description="Basic and acidic residues" evidence="3">
    <location>
        <begin position="259"/>
        <end position="280"/>
    </location>
</feature>
<sequence length="307" mass="34924">MPGFNIKKKKQYGLVAGGSKKPLFGGGSGDDGESDDEDDIAASIARESAIKKAKAERERAEKLVEDDPNLYDYDGAYDALQKERKAQKDSKKNAPRESKYISKLKATAEDRQEEHERVMERKIQREQEEDAHLYGDKEKFVTRAYKEKLDERKQKDAEREAKEKAEEASDSAGRKNMTSFYYNMLNREQPAEGKTKDADQTLNAAEEDDHRAARGMSLSLKNADPKFEEAQHSSQPRRGDSDRTNDEQGSRPGATEAQPEAKKETKRERAVRLNKRRNDDAAIEAARQRYFKRVAEKEEKTAEGART</sequence>
<evidence type="ECO:0000259" key="4">
    <source>
        <dbReference type="Pfam" id="PF09745"/>
    </source>
</evidence>
<dbReference type="InterPro" id="IPR042816">
    <property type="entry name" value="Nsrp1"/>
</dbReference>
<keyword evidence="6" id="KW-1185">Reference proteome</keyword>
<feature type="compositionally biased region" description="Basic and acidic residues" evidence="3">
    <location>
        <begin position="148"/>
        <end position="167"/>
    </location>
</feature>
<dbReference type="PANTHER" id="PTHR31938:SF4">
    <property type="entry name" value="NUCLEAR SPECKLE SPLICING REGULATORY PROTEIN 1"/>
    <property type="match status" value="1"/>
</dbReference>
<protein>
    <recommendedName>
        <fullName evidence="4">Nuclear speckle splicing regulatory protein 1 N-terminal domain-containing protein</fullName>
    </recommendedName>
</protein>
<feature type="region of interest" description="Disordered" evidence="3">
    <location>
        <begin position="16"/>
        <end position="43"/>
    </location>
</feature>
<feature type="region of interest" description="Disordered" evidence="3">
    <location>
        <begin position="67"/>
        <end position="135"/>
    </location>
</feature>
<feature type="compositionally biased region" description="Acidic residues" evidence="3">
    <location>
        <begin position="30"/>
        <end position="40"/>
    </location>
</feature>
<dbReference type="Proteomes" id="UP001157974">
    <property type="component" value="Unassembled WGS sequence"/>
</dbReference>
<accession>A0AAV8UMJ5</accession>
<feature type="region of interest" description="Disordered" evidence="3">
    <location>
        <begin position="148"/>
        <end position="283"/>
    </location>
</feature>
<dbReference type="PANTHER" id="PTHR31938">
    <property type="entry name" value="NUCLEAR SPECKLE SPLICING REGULATORY PROTEIN 1"/>
    <property type="match status" value="1"/>
</dbReference>
<feature type="compositionally biased region" description="Basic and acidic residues" evidence="3">
    <location>
        <begin position="80"/>
        <end position="135"/>
    </location>
</feature>
<feature type="domain" description="Nuclear speckle splicing regulatory protein 1 N-terminal" evidence="4">
    <location>
        <begin position="57"/>
        <end position="171"/>
    </location>
</feature>
<keyword evidence="2" id="KW-0175">Coiled coil</keyword>
<evidence type="ECO:0000313" key="6">
    <source>
        <dbReference type="Proteomes" id="UP001157974"/>
    </source>
</evidence>
<name>A0AAV8UMJ5_9RHOD</name>
<dbReference type="InterPro" id="IPR018612">
    <property type="entry name" value="NSRP1_N"/>
</dbReference>
<dbReference type="Pfam" id="PF09745">
    <property type="entry name" value="NSRP1_N"/>
    <property type="match status" value="1"/>
</dbReference>
<evidence type="ECO:0000256" key="3">
    <source>
        <dbReference type="SAM" id="MobiDB-lite"/>
    </source>
</evidence>
<feature type="compositionally biased region" description="Basic and acidic residues" evidence="3">
    <location>
        <begin position="223"/>
        <end position="249"/>
    </location>
</feature>
<reference evidence="5 6" key="1">
    <citation type="journal article" date="2023" name="Nat. Commun.">
        <title>Origin of minicircular mitochondrial genomes in red algae.</title>
        <authorList>
            <person name="Lee Y."/>
            <person name="Cho C.H."/>
            <person name="Lee Y.M."/>
            <person name="Park S.I."/>
            <person name="Yang J.H."/>
            <person name="West J.A."/>
            <person name="Bhattacharya D."/>
            <person name="Yoon H.S."/>
        </authorList>
    </citation>
    <scope>NUCLEOTIDE SEQUENCE [LARGE SCALE GENOMIC DNA]</scope>
    <source>
        <strain evidence="5 6">CCMP1338</strain>
        <tissue evidence="5">Whole cell</tissue>
    </source>
</reference>
<evidence type="ECO:0000313" key="5">
    <source>
        <dbReference type="EMBL" id="KAJ8903249.1"/>
    </source>
</evidence>
<proteinExistence type="inferred from homology"/>
<dbReference type="AlphaFoldDB" id="A0AAV8UMJ5"/>
<organism evidence="5 6">
    <name type="scientific">Rhodosorus marinus</name>
    <dbReference type="NCBI Taxonomy" id="101924"/>
    <lineage>
        <taxon>Eukaryota</taxon>
        <taxon>Rhodophyta</taxon>
        <taxon>Stylonematophyceae</taxon>
        <taxon>Stylonematales</taxon>
        <taxon>Stylonemataceae</taxon>
        <taxon>Rhodosorus</taxon>
    </lineage>
</organism>
<evidence type="ECO:0000256" key="2">
    <source>
        <dbReference type="ARBA" id="ARBA00023054"/>
    </source>
</evidence>
<comment type="similarity">
    <text evidence="1">Belongs to the NSRP1 family.</text>
</comment>
<dbReference type="EMBL" id="JAMWBK010000007">
    <property type="protein sequence ID" value="KAJ8903249.1"/>
    <property type="molecule type" value="Genomic_DNA"/>
</dbReference>
<dbReference type="GO" id="GO:0000381">
    <property type="term" value="P:regulation of alternative mRNA splicing, via spliceosome"/>
    <property type="evidence" value="ECO:0007669"/>
    <property type="project" value="InterPro"/>
</dbReference>